<feature type="region of interest" description="Disordered" evidence="2">
    <location>
        <begin position="640"/>
        <end position="661"/>
    </location>
</feature>
<dbReference type="eggNOG" id="ENOG502S587">
    <property type="taxonomic scope" value="Eukaryota"/>
</dbReference>
<feature type="region of interest" description="Disordered" evidence="2">
    <location>
        <begin position="516"/>
        <end position="560"/>
    </location>
</feature>
<dbReference type="Proteomes" id="UP000007148">
    <property type="component" value="Unassembled WGS sequence"/>
</dbReference>
<dbReference type="Pfam" id="PF08729">
    <property type="entry name" value="HUN"/>
    <property type="match status" value="1"/>
</dbReference>
<sequence>MADPDRTVIVIDDDSETEGAVEAQLLQGSPRGSTASGQLPARGTQEFVSQRGYLDGGAYSGDTKLDHDPPRTPTTNGPTSASVSPTPGHRMTVTPSGTSGRPANTAPVGADAMMMDLHHPPADISQKPKSTQAPKHAKADSPPPQLPYEVDVLALAKGTGQRLPTPPPPEKDSSDSDDDDEPPEPPAQVVAGLDGVEPGAAPKRRRRRNRDYDLDDPFIDDVDLAIDERTHFAQTTLQGFYVSAGDVALVEQSTPPPSHYTGGNAYGNPNNPNNTFGGPNGGLSSTKRGPGRPPKRASGPLSATLIARTLLSYPLGDKHHDDVRAQAAIAASMDLGAGIGLGIDPHEQTATPPFGTGDADGTNGNGHKRKREASPPADGADPKRRKLGATGSFHPELQVAIENLQAAIKKHDFAIKGKFPPDLKPILTDVAIQAITVGDYNDNFFNLLPTIFPYNRFTMMKLTKRLVYKDHVRLVHERQNVLLEELKKLVDEGFENAESEYHRNVAMWEEKKARRKTEGGVGMEGVEHTGPAAPTQAPVAAPDIDHEGDDEGDDDKDKAPGQRYRLNEAMRGYLWALVQLSNEVCTLTNDKNFLEGSKEVVSEQSQRKELYKKVLQAFPDGWMNTGTISREVSMMKKKMETAAAPALKPEEQGAGPAAPAT</sequence>
<keyword evidence="6" id="KW-1185">Reference proteome</keyword>
<comment type="caution">
    <text evidence="5">The sequence shown here is derived from an EMBL/GenBank/DDBJ whole genome shotgun (WGS) entry which is preliminary data.</text>
</comment>
<feature type="region of interest" description="Disordered" evidence="2">
    <location>
        <begin position="254"/>
        <end position="301"/>
    </location>
</feature>
<dbReference type="EMBL" id="CAFZ01000249">
    <property type="protein sequence ID" value="CCA73749.1"/>
    <property type="molecule type" value="Genomic_DNA"/>
</dbReference>
<protein>
    <recommendedName>
        <fullName evidence="7">Ubinuclein middle domain-containing protein</fullName>
    </recommendedName>
</protein>
<dbReference type="AlphaFoldDB" id="G4TR06"/>
<dbReference type="HOGENOM" id="CLU_022330_0_0_1"/>
<dbReference type="InterPro" id="IPR026947">
    <property type="entry name" value="UBN_middle_dom"/>
</dbReference>
<dbReference type="InParanoid" id="G4TR06"/>
<evidence type="ECO:0000313" key="5">
    <source>
        <dbReference type="EMBL" id="CCA73749.1"/>
    </source>
</evidence>
<reference evidence="5 6" key="1">
    <citation type="journal article" date="2011" name="PLoS Pathog.">
        <title>Endophytic Life Strategies Decoded by Genome and Transcriptome Analyses of the Mutualistic Root Symbiont Piriformospora indica.</title>
        <authorList>
            <person name="Zuccaro A."/>
            <person name="Lahrmann U."/>
            <person name="Guldener U."/>
            <person name="Langen G."/>
            <person name="Pfiffi S."/>
            <person name="Biedenkopf D."/>
            <person name="Wong P."/>
            <person name="Samans B."/>
            <person name="Grimm C."/>
            <person name="Basiewicz M."/>
            <person name="Murat C."/>
            <person name="Martin F."/>
            <person name="Kogel K.H."/>
        </authorList>
    </citation>
    <scope>NUCLEOTIDE SEQUENCE [LARGE SCALE GENOMIC DNA]</scope>
    <source>
        <strain evidence="5 6">DSM 11827</strain>
    </source>
</reference>
<feature type="compositionally biased region" description="Low complexity" evidence="2">
    <location>
        <begin position="531"/>
        <end position="542"/>
    </location>
</feature>
<evidence type="ECO:0000256" key="2">
    <source>
        <dbReference type="SAM" id="MobiDB-lite"/>
    </source>
</evidence>
<feature type="region of interest" description="Disordered" evidence="2">
    <location>
        <begin position="24"/>
        <end position="217"/>
    </location>
</feature>
<dbReference type="OrthoDB" id="5576775at2759"/>
<evidence type="ECO:0000256" key="1">
    <source>
        <dbReference type="ARBA" id="ARBA00022553"/>
    </source>
</evidence>
<keyword evidence="1" id="KW-0597">Phosphoprotein</keyword>
<feature type="compositionally biased region" description="Polar residues" evidence="2">
    <location>
        <begin position="26"/>
        <end position="37"/>
    </location>
</feature>
<evidence type="ECO:0000259" key="4">
    <source>
        <dbReference type="Pfam" id="PF14075"/>
    </source>
</evidence>
<dbReference type="Pfam" id="PF14075">
    <property type="entry name" value="UBN_AB"/>
    <property type="match status" value="1"/>
</dbReference>
<feature type="compositionally biased region" description="Low complexity" evidence="2">
    <location>
        <begin position="262"/>
        <end position="277"/>
    </location>
</feature>
<evidence type="ECO:0008006" key="7">
    <source>
        <dbReference type="Google" id="ProtNLM"/>
    </source>
</evidence>
<accession>G4TR06</accession>
<evidence type="ECO:0000313" key="6">
    <source>
        <dbReference type="Proteomes" id="UP000007148"/>
    </source>
</evidence>
<proteinExistence type="predicted"/>
<feature type="compositionally biased region" description="Polar residues" evidence="2">
    <location>
        <begin position="93"/>
        <end position="102"/>
    </location>
</feature>
<evidence type="ECO:0000259" key="3">
    <source>
        <dbReference type="Pfam" id="PF08729"/>
    </source>
</evidence>
<feature type="domain" description="Ubinuclein middle" evidence="4">
    <location>
        <begin position="391"/>
        <end position="630"/>
    </location>
</feature>
<feature type="domain" description="Hpc2-related" evidence="3">
    <location>
        <begin position="208"/>
        <end position="246"/>
    </location>
</feature>
<feature type="region of interest" description="Disordered" evidence="2">
    <location>
        <begin position="342"/>
        <end position="389"/>
    </location>
</feature>
<dbReference type="STRING" id="1109443.G4TR06"/>
<name>G4TR06_SERID</name>
<dbReference type="InterPro" id="IPR014840">
    <property type="entry name" value="HRD"/>
</dbReference>
<dbReference type="OMA" id="HANRSKF"/>
<feature type="compositionally biased region" description="Polar residues" evidence="2">
    <location>
        <begin position="73"/>
        <end position="85"/>
    </location>
</feature>
<gene>
    <name evidence="5" type="ORF">PIIN_07704</name>
</gene>
<organism evidence="5 6">
    <name type="scientific">Serendipita indica (strain DSM 11827)</name>
    <name type="common">Root endophyte fungus</name>
    <name type="synonym">Piriformospora indica</name>
    <dbReference type="NCBI Taxonomy" id="1109443"/>
    <lineage>
        <taxon>Eukaryota</taxon>
        <taxon>Fungi</taxon>
        <taxon>Dikarya</taxon>
        <taxon>Basidiomycota</taxon>
        <taxon>Agaricomycotina</taxon>
        <taxon>Agaricomycetes</taxon>
        <taxon>Sebacinales</taxon>
        <taxon>Serendipitaceae</taxon>
        <taxon>Serendipita</taxon>
    </lineage>
</organism>